<reference evidence="3 4" key="1">
    <citation type="journal article" date="2016" name="Mol. Biol. Evol.">
        <title>Comparative Genomics of Early-Diverging Mushroom-Forming Fungi Provides Insights into the Origins of Lignocellulose Decay Capabilities.</title>
        <authorList>
            <person name="Nagy L.G."/>
            <person name="Riley R."/>
            <person name="Tritt A."/>
            <person name="Adam C."/>
            <person name="Daum C."/>
            <person name="Floudas D."/>
            <person name="Sun H."/>
            <person name="Yadav J.S."/>
            <person name="Pangilinan J."/>
            <person name="Larsson K.H."/>
            <person name="Matsuura K."/>
            <person name="Barry K."/>
            <person name="Labutti K."/>
            <person name="Kuo R."/>
            <person name="Ohm R.A."/>
            <person name="Bhattacharya S.S."/>
            <person name="Shirouzu T."/>
            <person name="Yoshinaga Y."/>
            <person name="Martin F.M."/>
            <person name="Grigoriev I.V."/>
            <person name="Hibbett D.S."/>
        </authorList>
    </citation>
    <scope>NUCLEOTIDE SEQUENCE [LARGE SCALE GENOMIC DNA]</scope>
    <source>
        <strain evidence="3 4">L-15889</strain>
    </source>
</reference>
<dbReference type="InterPro" id="IPR036249">
    <property type="entry name" value="Thioredoxin-like_sf"/>
</dbReference>
<feature type="domain" description="GST N-terminal" evidence="2">
    <location>
        <begin position="16"/>
        <end position="105"/>
    </location>
</feature>
<dbReference type="InterPro" id="IPR054416">
    <property type="entry name" value="GST_UstS-like_C"/>
</dbReference>
<sequence length="262" mass="29757">MAAQLPETDVIIFYDIPSIVPGKAWSPNTWKTRYLLSLKGLPYRTQWVEYPDIAGLHKSFGLPPIQPGASAEYTLPMIYDPRTKCAVADSMKIAEYLDEEYPETPVVSPKELRAFQATFDQAFMGMFLPAIAPLFVLPVHLLLQSPSQPYWRRTREQALGSKLEDVCPPEKHAAQWAEVERALGEVAKWLDSAGDGRITYLGGDVEAAPRFTQTDLCIASFVLWIRIVTGRESEEWRKVEGWHGGRWKRLLDLLEPFADYSR</sequence>
<name>A0A165QIS0_9APHY</name>
<feature type="transmembrane region" description="Helical" evidence="1">
    <location>
        <begin position="122"/>
        <end position="143"/>
    </location>
</feature>
<evidence type="ECO:0000256" key="1">
    <source>
        <dbReference type="SAM" id="Phobius"/>
    </source>
</evidence>
<evidence type="ECO:0000313" key="3">
    <source>
        <dbReference type="EMBL" id="KZT69520.1"/>
    </source>
</evidence>
<keyword evidence="1" id="KW-0812">Transmembrane</keyword>
<dbReference type="Proteomes" id="UP000076727">
    <property type="component" value="Unassembled WGS sequence"/>
</dbReference>
<dbReference type="SUPFAM" id="SSF52833">
    <property type="entry name" value="Thioredoxin-like"/>
    <property type="match status" value="1"/>
</dbReference>
<evidence type="ECO:0000313" key="4">
    <source>
        <dbReference type="Proteomes" id="UP000076727"/>
    </source>
</evidence>
<dbReference type="Gene3D" id="3.40.30.10">
    <property type="entry name" value="Glutaredoxin"/>
    <property type="match status" value="1"/>
</dbReference>
<dbReference type="InterPro" id="IPR004045">
    <property type="entry name" value="Glutathione_S-Trfase_N"/>
</dbReference>
<dbReference type="EMBL" id="KV429057">
    <property type="protein sequence ID" value="KZT69520.1"/>
    <property type="molecule type" value="Genomic_DNA"/>
</dbReference>
<dbReference type="Pfam" id="PF22041">
    <property type="entry name" value="GST_C_7"/>
    <property type="match status" value="1"/>
</dbReference>
<dbReference type="PROSITE" id="PS50404">
    <property type="entry name" value="GST_NTER"/>
    <property type="match status" value="1"/>
</dbReference>
<keyword evidence="4" id="KW-1185">Reference proteome</keyword>
<proteinExistence type="predicted"/>
<organism evidence="3 4">
    <name type="scientific">Daedalea quercina L-15889</name>
    <dbReference type="NCBI Taxonomy" id="1314783"/>
    <lineage>
        <taxon>Eukaryota</taxon>
        <taxon>Fungi</taxon>
        <taxon>Dikarya</taxon>
        <taxon>Basidiomycota</taxon>
        <taxon>Agaricomycotina</taxon>
        <taxon>Agaricomycetes</taxon>
        <taxon>Polyporales</taxon>
        <taxon>Fomitopsis</taxon>
    </lineage>
</organism>
<keyword evidence="1" id="KW-1133">Transmembrane helix</keyword>
<accession>A0A165QIS0</accession>
<protein>
    <recommendedName>
        <fullName evidence="2">GST N-terminal domain-containing protein</fullName>
    </recommendedName>
</protein>
<dbReference type="Pfam" id="PF13409">
    <property type="entry name" value="GST_N_2"/>
    <property type="match status" value="1"/>
</dbReference>
<dbReference type="STRING" id="1314783.A0A165QIS0"/>
<evidence type="ECO:0000259" key="2">
    <source>
        <dbReference type="PROSITE" id="PS50404"/>
    </source>
</evidence>
<dbReference type="AlphaFoldDB" id="A0A165QIS0"/>
<gene>
    <name evidence="3" type="ORF">DAEQUDRAFT_756893</name>
</gene>
<dbReference type="OrthoDB" id="4951845at2759"/>
<dbReference type="Gene3D" id="1.20.1050.10">
    <property type="match status" value="1"/>
</dbReference>
<keyword evidence="1" id="KW-0472">Membrane</keyword>